<feature type="chain" id="PRO_5045841506" evidence="1">
    <location>
        <begin position="23"/>
        <end position="132"/>
    </location>
</feature>
<dbReference type="InterPro" id="IPR031977">
    <property type="entry name" value="DUF4783"/>
</dbReference>
<accession>A0ABS1HQG7</accession>
<name>A0ABS1HQG7_9BACT</name>
<evidence type="ECO:0000313" key="3">
    <source>
        <dbReference type="Proteomes" id="UP000605676"/>
    </source>
</evidence>
<dbReference type="Gene3D" id="3.10.450.50">
    <property type="match status" value="1"/>
</dbReference>
<dbReference type="EMBL" id="JAENRR010000092">
    <property type="protein sequence ID" value="MBK3519787.1"/>
    <property type="molecule type" value="Genomic_DNA"/>
</dbReference>
<gene>
    <name evidence="2" type="ORF">JIV24_20770</name>
</gene>
<evidence type="ECO:0000256" key="1">
    <source>
        <dbReference type="SAM" id="SignalP"/>
    </source>
</evidence>
<dbReference type="Pfam" id="PF16022">
    <property type="entry name" value="DUF4783"/>
    <property type="match status" value="1"/>
</dbReference>
<protein>
    <submittedName>
        <fullName evidence="2">DUF4783 domain-containing protein</fullName>
    </submittedName>
</protein>
<keyword evidence="3" id="KW-1185">Reference proteome</keyword>
<feature type="signal peptide" evidence="1">
    <location>
        <begin position="1"/>
        <end position="22"/>
    </location>
</feature>
<organism evidence="2 3">
    <name type="scientific">Carboxylicivirga marina</name>
    <dbReference type="NCBI Taxonomy" id="2800988"/>
    <lineage>
        <taxon>Bacteria</taxon>
        <taxon>Pseudomonadati</taxon>
        <taxon>Bacteroidota</taxon>
        <taxon>Bacteroidia</taxon>
        <taxon>Marinilabiliales</taxon>
        <taxon>Marinilabiliaceae</taxon>
        <taxon>Carboxylicivirga</taxon>
    </lineage>
</organism>
<dbReference type="RefSeq" id="WP_200467006.1">
    <property type="nucleotide sequence ID" value="NZ_JAENRR010000092.1"/>
</dbReference>
<comment type="caution">
    <text evidence="2">The sequence shown here is derived from an EMBL/GenBank/DDBJ whole genome shotgun (WGS) entry which is preliminary data.</text>
</comment>
<reference evidence="2 3" key="1">
    <citation type="submission" date="2021-01" db="EMBL/GenBank/DDBJ databases">
        <title>Carboxyliciviraga sp.nov., isolated from coastal sediments.</title>
        <authorList>
            <person name="Lu D."/>
            <person name="Zhang T."/>
        </authorList>
    </citation>
    <scope>NUCLEOTIDE SEQUENCE [LARGE SCALE GENOMIC DNA]</scope>
    <source>
        <strain evidence="2 3">N1Y132</strain>
    </source>
</reference>
<proteinExistence type="predicted"/>
<dbReference type="Proteomes" id="UP000605676">
    <property type="component" value="Unassembled WGS sequence"/>
</dbReference>
<evidence type="ECO:0000313" key="2">
    <source>
        <dbReference type="EMBL" id="MBK3519787.1"/>
    </source>
</evidence>
<keyword evidence="1" id="KW-0732">Signal</keyword>
<sequence length="132" mass="15195">MIKFKFLFALIFVMTIAFTANAQNTAALPDGTIMSIKNSDAEKLSVSFNEQIEIILPEKTAVYSRKQAEMVLKNFFNQNPITEFQLIHQGKKDNASFAIANYYASKSRFRFTFLTKIKSGKIYIHQIRIEKQ</sequence>